<dbReference type="Proteomes" id="UP000077248">
    <property type="component" value="Unassembled WGS sequence"/>
</dbReference>
<feature type="compositionally biased region" description="Polar residues" evidence="1">
    <location>
        <begin position="142"/>
        <end position="155"/>
    </location>
</feature>
<evidence type="ECO:0000313" key="5">
    <source>
        <dbReference type="Proteomes" id="UP000291422"/>
    </source>
</evidence>
<dbReference type="PANTHER" id="PTHR34693">
    <property type="entry name" value="PROTEIN PAR32"/>
    <property type="match status" value="1"/>
</dbReference>
<dbReference type="Proteomes" id="UP000291422">
    <property type="component" value="Unassembled WGS sequence"/>
</dbReference>
<dbReference type="InterPro" id="IPR053203">
    <property type="entry name" value="Cisplatin_resist-associated"/>
</dbReference>
<evidence type="ECO:0000313" key="4">
    <source>
        <dbReference type="Proteomes" id="UP000077248"/>
    </source>
</evidence>
<evidence type="ECO:0000256" key="1">
    <source>
        <dbReference type="SAM" id="MobiDB-lite"/>
    </source>
</evidence>
<dbReference type="RefSeq" id="XP_018390504.1">
    <property type="nucleotide sequence ID" value="XM_018524156.1"/>
</dbReference>
<feature type="compositionally biased region" description="Basic and acidic residues" evidence="1">
    <location>
        <begin position="131"/>
        <end position="141"/>
    </location>
</feature>
<name>A0A177DZF1_ALTAL</name>
<dbReference type="AlphaFoldDB" id="A0A177DZF1"/>
<sequence>MVNFHISEPHPSAGAYMYSGRGGAGNAMRIKATEVTPGPTASGPASRTKLPPPPSNAFYATGRGGAGNMKKSERAIFSFDEELQQQERLRTQQAPVYHIGRGGAGNLVDEMKPRSHRQNSASSTTSSSSVESEKDGVRRSIENTWQRLSRQFSHQ</sequence>
<dbReference type="EMBL" id="KV441470">
    <property type="protein sequence ID" value="OAG25083.1"/>
    <property type="molecule type" value="Genomic_DNA"/>
</dbReference>
<dbReference type="InterPro" id="IPR022024">
    <property type="entry name" value="DUF3602"/>
</dbReference>
<reference evidence="3" key="3">
    <citation type="journal article" date="2019" name="J. ISSAAS">
        <title>Genomics, evolutionary history and diagnostics of the Alternaria alternata species group including apple and Asian pear pathotypes.</title>
        <authorList>
            <person name="Armitage A.D."/>
            <person name="Cockerton H.M."/>
            <person name="Sreenivasaprasad S."/>
            <person name="Woodhall J."/>
            <person name="Lane C."/>
            <person name="Harrison R.J."/>
            <person name="Clarkson J.P."/>
        </authorList>
    </citation>
    <scope>NUCLEOTIDE SEQUENCE</scope>
    <source>
        <strain evidence="3">FERA 1177</strain>
    </source>
</reference>
<organism evidence="2 4">
    <name type="scientific">Alternaria alternata</name>
    <name type="common">Alternaria rot fungus</name>
    <name type="synonym">Torula alternata</name>
    <dbReference type="NCBI Taxonomy" id="5599"/>
    <lineage>
        <taxon>Eukaryota</taxon>
        <taxon>Fungi</taxon>
        <taxon>Dikarya</taxon>
        <taxon>Ascomycota</taxon>
        <taxon>Pezizomycotina</taxon>
        <taxon>Dothideomycetes</taxon>
        <taxon>Pleosporomycetidae</taxon>
        <taxon>Pleosporales</taxon>
        <taxon>Pleosporineae</taxon>
        <taxon>Pleosporaceae</taxon>
        <taxon>Alternaria</taxon>
        <taxon>Alternaria sect. Alternaria</taxon>
        <taxon>Alternaria alternata complex</taxon>
    </lineage>
</organism>
<dbReference type="PANTHER" id="PTHR34693:SF2">
    <property type="entry name" value="DUF3602 DOMAIN-CONTAINING PROTEIN"/>
    <property type="match status" value="1"/>
</dbReference>
<evidence type="ECO:0000313" key="3">
    <source>
        <dbReference type="EMBL" id="RYN73104.1"/>
    </source>
</evidence>
<protein>
    <submittedName>
        <fullName evidence="2">Uncharacterized protein</fullName>
    </submittedName>
</protein>
<dbReference type="GeneID" id="29109750"/>
<dbReference type="VEuPathDB" id="FungiDB:CC77DRAFT_1016097"/>
<proteinExistence type="predicted"/>
<dbReference type="Pfam" id="PF12223">
    <property type="entry name" value="DUF3602"/>
    <property type="match status" value="1"/>
</dbReference>
<evidence type="ECO:0000313" key="2">
    <source>
        <dbReference type="EMBL" id="OAG25083.1"/>
    </source>
</evidence>
<accession>A0A177DZF1</accession>
<reference evidence="2 4" key="1">
    <citation type="submission" date="2016-05" db="EMBL/GenBank/DDBJ databases">
        <title>Comparative analysis of secretome profiles of manganese(II)-oxidizing ascomycete fungi.</title>
        <authorList>
            <consortium name="DOE Joint Genome Institute"/>
            <person name="Zeiner C.A."/>
            <person name="Purvine S.O."/>
            <person name="Zink E.M."/>
            <person name="Wu S."/>
            <person name="Pasa-Tolic L."/>
            <person name="Chaput D.L."/>
            <person name="Haridas S."/>
            <person name="Grigoriev I.V."/>
            <person name="Santelli C.M."/>
            <person name="Hansel C.M."/>
        </authorList>
    </citation>
    <scope>NUCLEOTIDE SEQUENCE [LARGE SCALE GENOMIC DNA]</scope>
    <source>
        <strain evidence="2 4">SRC1lrK2f</strain>
    </source>
</reference>
<keyword evidence="4" id="KW-1185">Reference proteome</keyword>
<dbReference type="OMA" id="WGKIRGM"/>
<feature type="compositionally biased region" description="Low complexity" evidence="1">
    <location>
        <begin position="120"/>
        <end position="130"/>
    </location>
</feature>
<dbReference type="KEGG" id="aalt:CC77DRAFT_1016097"/>
<gene>
    <name evidence="3" type="ORF">AA0117_g7871</name>
    <name evidence="2" type="ORF">CC77DRAFT_1016097</name>
</gene>
<feature type="region of interest" description="Disordered" evidence="1">
    <location>
        <begin position="33"/>
        <end position="155"/>
    </location>
</feature>
<dbReference type="EMBL" id="PDXD01000022">
    <property type="protein sequence ID" value="RYN73104.1"/>
    <property type="molecule type" value="Genomic_DNA"/>
</dbReference>
<reference evidence="5" key="2">
    <citation type="journal article" date="2019" name="bioRxiv">
        <title>Genomics, evolutionary history and diagnostics of the Alternaria alternata species group including apple and Asian pear pathotypes.</title>
        <authorList>
            <person name="Armitage A.D."/>
            <person name="Cockerton H.M."/>
            <person name="Sreenivasaprasad S."/>
            <person name="Woodhall J.W."/>
            <person name="Lane C.R."/>
            <person name="Harrison R.J."/>
            <person name="Clarkson J.P."/>
        </authorList>
    </citation>
    <scope>NUCLEOTIDE SEQUENCE [LARGE SCALE GENOMIC DNA]</scope>
    <source>
        <strain evidence="5">FERA 1177</strain>
    </source>
</reference>